<dbReference type="STRING" id="49390.A0A068TW53"/>
<dbReference type="Gramene" id="CDP00535">
    <property type="protein sequence ID" value="CDP00535"/>
    <property type="gene ID" value="GSCOC_T00032499001"/>
</dbReference>
<keyword evidence="1" id="KW-0812">Transmembrane</keyword>
<dbReference type="PhylomeDB" id="A0A068TW53"/>
<keyword evidence="3" id="KW-1185">Reference proteome</keyword>
<dbReference type="EMBL" id="HG739089">
    <property type="protein sequence ID" value="CDP00535.1"/>
    <property type="molecule type" value="Genomic_DNA"/>
</dbReference>
<dbReference type="PANTHER" id="PTHR33264">
    <property type="entry name" value="EXPRESSED PROTEIN"/>
    <property type="match status" value="1"/>
</dbReference>
<accession>A0A068TW53</accession>
<dbReference type="OMA" id="CIVICCC"/>
<organism evidence="2 3">
    <name type="scientific">Coffea canephora</name>
    <name type="common">Robusta coffee</name>
    <dbReference type="NCBI Taxonomy" id="49390"/>
    <lineage>
        <taxon>Eukaryota</taxon>
        <taxon>Viridiplantae</taxon>
        <taxon>Streptophyta</taxon>
        <taxon>Embryophyta</taxon>
        <taxon>Tracheophyta</taxon>
        <taxon>Spermatophyta</taxon>
        <taxon>Magnoliopsida</taxon>
        <taxon>eudicotyledons</taxon>
        <taxon>Gunneridae</taxon>
        <taxon>Pentapetalae</taxon>
        <taxon>asterids</taxon>
        <taxon>lamiids</taxon>
        <taxon>Gentianales</taxon>
        <taxon>Rubiaceae</taxon>
        <taxon>Ixoroideae</taxon>
        <taxon>Gardenieae complex</taxon>
        <taxon>Bertiereae - Coffeeae clade</taxon>
        <taxon>Coffeeae</taxon>
        <taxon>Coffea</taxon>
    </lineage>
</organism>
<proteinExistence type="predicted"/>
<keyword evidence="1" id="KW-1133">Transmembrane helix</keyword>
<gene>
    <name evidence="2" type="ORF">GSCOC_T00032499001</name>
</gene>
<sequence length="161" mass="18904">MEDLNGVAADCVVISCCCQCLILQIVVFILLKLPLKLLRKTKKYAKKLRYRKRGDKILHKRRKRNDDNCWRVHEGSFRVKMEGFSSSELPEFRCCMDEVEQVLEEFCLRGEFGFGRFWDGEVSRGSFPPCLGNQELDYEVVNYHLSQMFGSFNCRRQSLML</sequence>
<dbReference type="OrthoDB" id="1914633at2759"/>
<name>A0A068TW53_COFCA</name>
<dbReference type="AlphaFoldDB" id="A0A068TW53"/>
<evidence type="ECO:0000313" key="2">
    <source>
        <dbReference type="EMBL" id="CDP00535.1"/>
    </source>
</evidence>
<protein>
    <submittedName>
        <fullName evidence="2">Uncharacterized protein</fullName>
    </submittedName>
</protein>
<feature type="transmembrane region" description="Helical" evidence="1">
    <location>
        <begin position="12"/>
        <end position="33"/>
    </location>
</feature>
<reference evidence="3" key="1">
    <citation type="journal article" date="2014" name="Science">
        <title>The coffee genome provides insight into the convergent evolution of caffeine biosynthesis.</title>
        <authorList>
            <person name="Denoeud F."/>
            <person name="Carretero-Paulet L."/>
            <person name="Dereeper A."/>
            <person name="Droc G."/>
            <person name="Guyot R."/>
            <person name="Pietrella M."/>
            <person name="Zheng C."/>
            <person name="Alberti A."/>
            <person name="Anthony F."/>
            <person name="Aprea G."/>
            <person name="Aury J.M."/>
            <person name="Bento P."/>
            <person name="Bernard M."/>
            <person name="Bocs S."/>
            <person name="Campa C."/>
            <person name="Cenci A."/>
            <person name="Combes M.C."/>
            <person name="Crouzillat D."/>
            <person name="Da Silva C."/>
            <person name="Daddiego L."/>
            <person name="De Bellis F."/>
            <person name="Dussert S."/>
            <person name="Garsmeur O."/>
            <person name="Gayraud T."/>
            <person name="Guignon V."/>
            <person name="Jahn K."/>
            <person name="Jamilloux V."/>
            <person name="Joet T."/>
            <person name="Labadie K."/>
            <person name="Lan T."/>
            <person name="Leclercq J."/>
            <person name="Lepelley M."/>
            <person name="Leroy T."/>
            <person name="Li L.T."/>
            <person name="Librado P."/>
            <person name="Lopez L."/>
            <person name="Munoz A."/>
            <person name="Noel B."/>
            <person name="Pallavicini A."/>
            <person name="Perrotta G."/>
            <person name="Poncet V."/>
            <person name="Pot D."/>
            <person name="Priyono X."/>
            <person name="Rigoreau M."/>
            <person name="Rouard M."/>
            <person name="Rozas J."/>
            <person name="Tranchant-Dubreuil C."/>
            <person name="VanBuren R."/>
            <person name="Zhang Q."/>
            <person name="Andrade A.C."/>
            <person name="Argout X."/>
            <person name="Bertrand B."/>
            <person name="de Kochko A."/>
            <person name="Graziosi G."/>
            <person name="Henry R.J."/>
            <person name="Jayarama X."/>
            <person name="Ming R."/>
            <person name="Nagai C."/>
            <person name="Rounsley S."/>
            <person name="Sankoff D."/>
            <person name="Giuliano G."/>
            <person name="Albert V.A."/>
            <person name="Wincker P."/>
            <person name="Lashermes P."/>
        </authorList>
    </citation>
    <scope>NUCLEOTIDE SEQUENCE [LARGE SCALE GENOMIC DNA]</scope>
    <source>
        <strain evidence="3">cv. DH200-94</strain>
    </source>
</reference>
<dbReference type="Proteomes" id="UP000295252">
    <property type="component" value="Chromosome III"/>
</dbReference>
<dbReference type="InParanoid" id="A0A068TW53"/>
<dbReference type="PANTHER" id="PTHR33264:SF27">
    <property type="entry name" value="TRANSMEMBRANE PROTEIN"/>
    <property type="match status" value="1"/>
</dbReference>
<evidence type="ECO:0000256" key="1">
    <source>
        <dbReference type="SAM" id="Phobius"/>
    </source>
</evidence>
<evidence type="ECO:0000313" key="3">
    <source>
        <dbReference type="Proteomes" id="UP000295252"/>
    </source>
</evidence>
<dbReference type="FunCoup" id="A0A068TW53">
    <property type="interactions" value="1"/>
</dbReference>
<keyword evidence="1" id="KW-0472">Membrane</keyword>